<reference evidence="2 3" key="1">
    <citation type="submission" date="2020-08" db="EMBL/GenBank/DDBJ databases">
        <title>Genomic Encyclopedia of Type Strains, Phase IV (KMG-IV): sequencing the most valuable type-strain genomes for metagenomic binning, comparative biology and taxonomic classification.</title>
        <authorList>
            <person name="Goeker M."/>
        </authorList>
    </citation>
    <scope>NUCLEOTIDE SEQUENCE [LARGE SCALE GENOMIC DNA]</scope>
    <source>
        <strain evidence="2 3">DSM 101791</strain>
    </source>
</reference>
<comment type="caution">
    <text evidence="2">The sequence shown here is derived from an EMBL/GenBank/DDBJ whole genome shotgun (WGS) entry which is preliminary data.</text>
</comment>
<feature type="region of interest" description="Disordered" evidence="1">
    <location>
        <begin position="1"/>
        <end position="29"/>
    </location>
</feature>
<name>A0A7W8GF98_9DEIO</name>
<dbReference type="EMBL" id="JACHFN010000005">
    <property type="protein sequence ID" value="MBB5234284.1"/>
    <property type="molecule type" value="Genomic_DNA"/>
</dbReference>
<dbReference type="AlphaFoldDB" id="A0A7W8GF98"/>
<evidence type="ECO:0000313" key="3">
    <source>
        <dbReference type="Proteomes" id="UP000525389"/>
    </source>
</evidence>
<sequence length="29" mass="2971">MRSARVALAGPPSRGGGSFVSGRRWQGGL</sequence>
<gene>
    <name evidence="2" type="ORF">HNQ09_001722</name>
</gene>
<accession>A0A7W8GF98</accession>
<organism evidence="2 3">
    <name type="scientific">Deinococcus budaensis</name>
    <dbReference type="NCBI Taxonomy" id="1665626"/>
    <lineage>
        <taxon>Bacteria</taxon>
        <taxon>Thermotogati</taxon>
        <taxon>Deinococcota</taxon>
        <taxon>Deinococci</taxon>
        <taxon>Deinococcales</taxon>
        <taxon>Deinococcaceae</taxon>
        <taxon>Deinococcus</taxon>
    </lineage>
</organism>
<keyword evidence="3" id="KW-1185">Reference proteome</keyword>
<dbReference type="Proteomes" id="UP000525389">
    <property type="component" value="Unassembled WGS sequence"/>
</dbReference>
<proteinExistence type="predicted"/>
<feature type="compositionally biased region" description="Gly residues" evidence="1">
    <location>
        <begin position="13"/>
        <end position="29"/>
    </location>
</feature>
<evidence type="ECO:0000256" key="1">
    <source>
        <dbReference type="SAM" id="MobiDB-lite"/>
    </source>
</evidence>
<protein>
    <submittedName>
        <fullName evidence="2">Uncharacterized protein</fullName>
    </submittedName>
</protein>
<evidence type="ECO:0000313" key="2">
    <source>
        <dbReference type="EMBL" id="MBB5234284.1"/>
    </source>
</evidence>